<gene>
    <name evidence="7" type="ORF">ACFSE6_06645</name>
</gene>
<keyword evidence="8" id="KW-1185">Reference proteome</keyword>
<name>A0ABW4L602_9MICO</name>
<dbReference type="GO" id="GO:0005524">
    <property type="term" value="F:ATP binding"/>
    <property type="evidence" value="ECO:0007669"/>
    <property type="project" value="UniProtKB-KW"/>
</dbReference>
<comment type="caution">
    <text evidence="7">The sequence shown here is derived from an EMBL/GenBank/DDBJ whole genome shotgun (WGS) entry which is preliminary data.</text>
</comment>
<protein>
    <submittedName>
        <fullName evidence="7">ABC transporter ATP-binding protein</fullName>
    </submittedName>
</protein>
<evidence type="ECO:0000256" key="5">
    <source>
        <dbReference type="ARBA" id="ARBA00022970"/>
    </source>
</evidence>
<evidence type="ECO:0000256" key="4">
    <source>
        <dbReference type="ARBA" id="ARBA00022840"/>
    </source>
</evidence>
<evidence type="ECO:0000256" key="3">
    <source>
        <dbReference type="ARBA" id="ARBA00022741"/>
    </source>
</evidence>
<dbReference type="InterPro" id="IPR003593">
    <property type="entry name" value="AAA+_ATPase"/>
</dbReference>
<keyword evidence="5" id="KW-0029">Amino-acid transport</keyword>
<dbReference type="PANTHER" id="PTHR43820">
    <property type="entry name" value="HIGH-AFFINITY BRANCHED-CHAIN AMINO ACID TRANSPORT ATP-BINDING PROTEIN LIVF"/>
    <property type="match status" value="1"/>
</dbReference>
<accession>A0ABW4L602</accession>
<dbReference type="EMBL" id="JBHUEE010000002">
    <property type="protein sequence ID" value="MFD1717506.1"/>
    <property type="molecule type" value="Genomic_DNA"/>
</dbReference>
<keyword evidence="3" id="KW-0547">Nucleotide-binding</keyword>
<proteinExistence type="inferred from homology"/>
<dbReference type="Gene3D" id="3.40.50.300">
    <property type="entry name" value="P-loop containing nucleotide triphosphate hydrolases"/>
    <property type="match status" value="1"/>
</dbReference>
<dbReference type="InterPro" id="IPR017871">
    <property type="entry name" value="ABC_transporter-like_CS"/>
</dbReference>
<dbReference type="PROSITE" id="PS00211">
    <property type="entry name" value="ABC_TRANSPORTER_1"/>
    <property type="match status" value="1"/>
</dbReference>
<feature type="domain" description="ABC transporter" evidence="6">
    <location>
        <begin position="8"/>
        <end position="240"/>
    </location>
</feature>
<dbReference type="SUPFAM" id="SSF52540">
    <property type="entry name" value="P-loop containing nucleoside triphosphate hydrolases"/>
    <property type="match status" value="1"/>
</dbReference>
<dbReference type="InterPro" id="IPR027417">
    <property type="entry name" value="P-loop_NTPase"/>
</dbReference>
<dbReference type="SMART" id="SM00382">
    <property type="entry name" value="AAA"/>
    <property type="match status" value="1"/>
</dbReference>
<reference evidence="8" key="1">
    <citation type="journal article" date="2019" name="Int. J. Syst. Evol. Microbiol.">
        <title>The Global Catalogue of Microorganisms (GCM) 10K type strain sequencing project: providing services to taxonomists for standard genome sequencing and annotation.</title>
        <authorList>
            <consortium name="The Broad Institute Genomics Platform"/>
            <consortium name="The Broad Institute Genome Sequencing Center for Infectious Disease"/>
            <person name="Wu L."/>
            <person name="Ma J."/>
        </authorList>
    </citation>
    <scope>NUCLEOTIDE SEQUENCE [LARGE SCALE GENOMIC DNA]</scope>
    <source>
        <strain evidence="8">JCM 17130</strain>
    </source>
</reference>
<comment type="similarity">
    <text evidence="1">Belongs to the ABC transporter superfamily.</text>
</comment>
<dbReference type="RefSeq" id="WP_388003866.1">
    <property type="nucleotide sequence ID" value="NZ_JBHUEE010000002.1"/>
</dbReference>
<evidence type="ECO:0000313" key="7">
    <source>
        <dbReference type="EMBL" id="MFD1717506.1"/>
    </source>
</evidence>
<keyword evidence="4 7" id="KW-0067">ATP-binding</keyword>
<keyword evidence="2" id="KW-0813">Transport</keyword>
<evidence type="ECO:0000259" key="6">
    <source>
        <dbReference type="PROSITE" id="PS50893"/>
    </source>
</evidence>
<dbReference type="PROSITE" id="PS50893">
    <property type="entry name" value="ABC_TRANSPORTER_2"/>
    <property type="match status" value="1"/>
</dbReference>
<sequence>MTARSPLLELTDVTASYGRIQVLDGVSLSLEDGGAVGILGANGAGKTTTLRAISGMVRTGGSLTFDGRSLRGLRPDQVARLGIAHVPEGRGTLGHLSVRENLLVGAYQRKDRSGVAEDIDRCLDLFPNLADRVSAPAAGLSGGEQQMLAVARGMMAKPRLLLLDEPSLGLAPTTAATVYESIGRLRKETAVSMLVVEQNANLAFTLVDSATVLETGRSVLSGPRDELMGRDEIRRAYLGS</sequence>
<dbReference type="Proteomes" id="UP001597277">
    <property type="component" value="Unassembled WGS sequence"/>
</dbReference>
<evidence type="ECO:0000256" key="1">
    <source>
        <dbReference type="ARBA" id="ARBA00005417"/>
    </source>
</evidence>
<dbReference type="PANTHER" id="PTHR43820:SF4">
    <property type="entry name" value="HIGH-AFFINITY BRANCHED-CHAIN AMINO ACID TRANSPORT ATP-BINDING PROTEIN LIVF"/>
    <property type="match status" value="1"/>
</dbReference>
<dbReference type="InterPro" id="IPR052156">
    <property type="entry name" value="BCAA_Transport_ATP-bd_LivF"/>
</dbReference>
<evidence type="ECO:0000313" key="8">
    <source>
        <dbReference type="Proteomes" id="UP001597277"/>
    </source>
</evidence>
<dbReference type="CDD" id="cd03224">
    <property type="entry name" value="ABC_TM1139_LivF_branched"/>
    <property type="match status" value="1"/>
</dbReference>
<dbReference type="Pfam" id="PF00005">
    <property type="entry name" value="ABC_tran"/>
    <property type="match status" value="1"/>
</dbReference>
<dbReference type="InterPro" id="IPR003439">
    <property type="entry name" value="ABC_transporter-like_ATP-bd"/>
</dbReference>
<organism evidence="7 8">
    <name type="scientific">Georgenia deserti</name>
    <dbReference type="NCBI Taxonomy" id="2093781"/>
    <lineage>
        <taxon>Bacteria</taxon>
        <taxon>Bacillati</taxon>
        <taxon>Actinomycetota</taxon>
        <taxon>Actinomycetes</taxon>
        <taxon>Micrococcales</taxon>
        <taxon>Bogoriellaceae</taxon>
        <taxon>Georgenia</taxon>
    </lineage>
</organism>
<evidence type="ECO:0000256" key="2">
    <source>
        <dbReference type="ARBA" id="ARBA00022448"/>
    </source>
</evidence>